<organism evidence="6 7">
    <name type="scientific">Candidatus Viridilinea halotolerans</name>
    <dbReference type="NCBI Taxonomy" id="2491704"/>
    <lineage>
        <taxon>Bacteria</taxon>
        <taxon>Bacillati</taxon>
        <taxon>Chloroflexota</taxon>
        <taxon>Chloroflexia</taxon>
        <taxon>Chloroflexales</taxon>
        <taxon>Chloroflexineae</taxon>
        <taxon>Oscillochloridaceae</taxon>
        <taxon>Candidatus Viridilinea</taxon>
    </lineage>
</organism>
<dbReference type="GO" id="GO:0016887">
    <property type="term" value="F:ATP hydrolysis activity"/>
    <property type="evidence" value="ECO:0007669"/>
    <property type="project" value="InterPro"/>
</dbReference>
<dbReference type="GO" id="GO:0005524">
    <property type="term" value="F:ATP binding"/>
    <property type="evidence" value="ECO:0007669"/>
    <property type="project" value="UniProtKB-KW"/>
</dbReference>
<dbReference type="GO" id="GO:0003677">
    <property type="term" value="F:DNA binding"/>
    <property type="evidence" value="ECO:0007669"/>
    <property type="project" value="InterPro"/>
</dbReference>
<dbReference type="FunFam" id="3.40.50.300:FF:000309">
    <property type="entry name" value="ABC transporter ATP-binding protein"/>
    <property type="match status" value="1"/>
</dbReference>
<dbReference type="InterPro" id="IPR003439">
    <property type="entry name" value="ABC_transporter-like_ATP-bd"/>
</dbReference>
<dbReference type="InterPro" id="IPR051309">
    <property type="entry name" value="ABCF_ATPase"/>
</dbReference>
<dbReference type="EMBL" id="RSAS01000071">
    <property type="protein sequence ID" value="RRR77284.1"/>
    <property type="molecule type" value="Genomic_DNA"/>
</dbReference>
<dbReference type="PANTHER" id="PTHR42855">
    <property type="entry name" value="ABC TRANSPORTER ATP-BINDING SUBUNIT"/>
    <property type="match status" value="1"/>
</dbReference>
<dbReference type="AlphaFoldDB" id="A0A426UAG4"/>
<dbReference type="CDD" id="cd03221">
    <property type="entry name" value="ABCF_EF-3"/>
    <property type="match status" value="2"/>
</dbReference>
<evidence type="ECO:0000313" key="7">
    <source>
        <dbReference type="Proteomes" id="UP000280307"/>
    </source>
</evidence>
<dbReference type="InterPro" id="IPR032524">
    <property type="entry name" value="ABC_tran_C"/>
</dbReference>
<dbReference type="InterPro" id="IPR017871">
    <property type="entry name" value="ABC_transporter-like_CS"/>
</dbReference>
<comment type="caution">
    <text evidence="6">The sequence shown here is derived from an EMBL/GenBank/DDBJ whole genome shotgun (WGS) entry which is preliminary data.</text>
</comment>
<reference evidence="6 7" key="1">
    <citation type="submission" date="2018-12" db="EMBL/GenBank/DDBJ databases">
        <title>Genome Sequence of Candidatus Viridilinea halotolerans isolated from saline sulfide-rich spring.</title>
        <authorList>
            <person name="Grouzdev D.S."/>
            <person name="Burganskaya E.I."/>
            <person name="Krutkina M.S."/>
            <person name="Sukhacheva M.V."/>
            <person name="Gorlenko V.M."/>
        </authorList>
    </citation>
    <scope>NUCLEOTIDE SEQUENCE [LARGE SCALE GENOMIC DNA]</scope>
    <source>
        <strain evidence="6">Chok-6</strain>
    </source>
</reference>
<feature type="domain" description="ABC transporter" evidence="5">
    <location>
        <begin position="4"/>
        <end position="259"/>
    </location>
</feature>
<keyword evidence="2" id="KW-0547">Nucleotide-binding</keyword>
<feature type="domain" description="ABC transporter" evidence="5">
    <location>
        <begin position="321"/>
        <end position="549"/>
    </location>
</feature>
<dbReference type="PROSITE" id="PS00211">
    <property type="entry name" value="ABC_TRANSPORTER_1"/>
    <property type="match status" value="2"/>
</dbReference>
<dbReference type="PROSITE" id="PS50893">
    <property type="entry name" value="ABC_TRANSPORTER_2"/>
    <property type="match status" value="2"/>
</dbReference>
<accession>A0A426UAG4</accession>
<keyword evidence="1" id="KW-0677">Repeat</keyword>
<sequence>MTLVSIGGLVKYYGAELIFKDINVQVSRGDKMALVGVNGAGKSTLLKILAGLETPDGGQVAMARGTRVAYLAQEVRFSGERTLWEEMEAALSNLALLRTELEALEPLIAATSAPGWAEAMERYGEVAARFEHGGGYEVEQRIKRTLQGLGFHETHYHQRLSQFSGGQKTRAALAATLLADPDLLLLDEPTNHLDMQALEWLEFFLRNWDGTLIVISHDRYFLDRVTKRTLEMVMGRVEDYPAPYNKYLELKAERLERRLKEFHAQQEFIAKTEEFIRRYKAGQRAREAKGREKRLERLKRDHGLERPREQAKLKLFLDSKLRSGDLVLALEGMVIGYPGDRQHGTAPQVLLRADGLEMTRGERVALLGPNGCGKTTLLRTLIGELQSLQGQPRLGHQVQIGYYAQGHDVLNWEATVLEELLRIRANLGEAAARTLLGRFLFSGDDVFKRIADLSGGERSRVALAQLTLLPGNLLILDEPTNHLDIGAREALEGVLHDYPGSILFVSHDRYFIDAVADRIWYVDQGRIQGYLGGYSDFVAARAGQAAVASSAPPTPVTDAKSVAAEAALAPPAKGQISPEERQRKKRLAALEAEVALLEQELAQIKADLEQASGAQNIKQVTALGTQYAELERLLEAKYAQWEQLAA</sequence>
<gene>
    <name evidence="6" type="ORF">EI684_01680</name>
</gene>
<evidence type="ECO:0000313" key="6">
    <source>
        <dbReference type="EMBL" id="RRR77284.1"/>
    </source>
</evidence>
<keyword evidence="4" id="KW-0175">Coiled coil</keyword>
<evidence type="ECO:0000256" key="3">
    <source>
        <dbReference type="ARBA" id="ARBA00022840"/>
    </source>
</evidence>
<dbReference type="Gene3D" id="3.40.50.300">
    <property type="entry name" value="P-loop containing nucleotide triphosphate hydrolases"/>
    <property type="match status" value="2"/>
</dbReference>
<dbReference type="InterPro" id="IPR037118">
    <property type="entry name" value="Val-tRNA_synth_C_sf"/>
</dbReference>
<dbReference type="SMART" id="SM00382">
    <property type="entry name" value="AAA"/>
    <property type="match status" value="2"/>
</dbReference>
<keyword evidence="3 6" id="KW-0067">ATP-binding</keyword>
<evidence type="ECO:0000256" key="2">
    <source>
        <dbReference type="ARBA" id="ARBA00022741"/>
    </source>
</evidence>
<dbReference type="FunFam" id="3.40.50.300:FF:000011">
    <property type="entry name" value="Putative ABC transporter ATP-binding component"/>
    <property type="match status" value="1"/>
</dbReference>
<dbReference type="PANTHER" id="PTHR42855:SF2">
    <property type="entry name" value="DRUG RESISTANCE ABC TRANSPORTER,ATP-BINDING PROTEIN"/>
    <property type="match status" value="1"/>
</dbReference>
<dbReference type="Pfam" id="PF16326">
    <property type="entry name" value="ABC_tran_CTD"/>
    <property type="match status" value="1"/>
</dbReference>
<dbReference type="Pfam" id="PF12848">
    <property type="entry name" value="ABC_tran_Xtn"/>
    <property type="match status" value="1"/>
</dbReference>
<dbReference type="SUPFAM" id="SSF52540">
    <property type="entry name" value="P-loop containing nucleoside triphosphate hydrolases"/>
    <property type="match status" value="2"/>
</dbReference>
<evidence type="ECO:0000259" key="5">
    <source>
        <dbReference type="PROSITE" id="PS50893"/>
    </source>
</evidence>
<dbReference type="InterPro" id="IPR027417">
    <property type="entry name" value="P-loop_NTPase"/>
</dbReference>
<evidence type="ECO:0000256" key="1">
    <source>
        <dbReference type="ARBA" id="ARBA00022737"/>
    </source>
</evidence>
<dbReference type="Pfam" id="PF00005">
    <property type="entry name" value="ABC_tran"/>
    <property type="match status" value="2"/>
</dbReference>
<protein>
    <submittedName>
        <fullName evidence="6">ABC transporter ATP-binding protein</fullName>
    </submittedName>
</protein>
<proteinExistence type="predicted"/>
<dbReference type="InterPro" id="IPR003593">
    <property type="entry name" value="AAA+_ATPase"/>
</dbReference>
<dbReference type="Proteomes" id="UP000280307">
    <property type="component" value="Unassembled WGS sequence"/>
</dbReference>
<dbReference type="InterPro" id="IPR032781">
    <property type="entry name" value="ABC_tran_Xtn"/>
</dbReference>
<name>A0A426UAG4_9CHLR</name>
<dbReference type="Gene3D" id="1.10.287.380">
    <property type="entry name" value="Valyl-tRNA synthetase, C-terminal domain"/>
    <property type="match status" value="1"/>
</dbReference>
<feature type="coiled-coil region" evidence="4">
    <location>
        <begin position="580"/>
        <end position="614"/>
    </location>
</feature>
<evidence type="ECO:0000256" key="4">
    <source>
        <dbReference type="SAM" id="Coils"/>
    </source>
</evidence>